<keyword evidence="3" id="KW-0804">Transcription</keyword>
<dbReference type="InterPro" id="IPR018062">
    <property type="entry name" value="HTH_AraC-typ_CS"/>
</dbReference>
<dbReference type="Proteomes" id="UP000032233">
    <property type="component" value="Unassembled WGS sequence"/>
</dbReference>
<sequence length="162" mass="18472">MREVIHQALQCPFQGVIRKLFMESKALEFLALKLEQLQAPKKRLIDTPSLRRGDLERVRHAASLLAVDLVKTPDLNELARSVGMCRTKLHRCFRSAYGITPFDYLRNRRLETAMLYLKEGEMNVTEAACAVGYSSPSYFTKAFKKYFGYLPGQCCRTGSSVQ</sequence>
<evidence type="ECO:0000256" key="2">
    <source>
        <dbReference type="ARBA" id="ARBA00023125"/>
    </source>
</evidence>
<dbReference type="SUPFAM" id="SSF46689">
    <property type="entry name" value="Homeodomain-like"/>
    <property type="match status" value="2"/>
</dbReference>
<evidence type="ECO:0000256" key="1">
    <source>
        <dbReference type="ARBA" id="ARBA00023015"/>
    </source>
</evidence>
<dbReference type="PANTHER" id="PTHR47893:SF1">
    <property type="entry name" value="REGULATORY PROTEIN PCHR"/>
    <property type="match status" value="1"/>
</dbReference>
<dbReference type="PROSITE" id="PS01124">
    <property type="entry name" value="HTH_ARAC_FAMILY_2"/>
    <property type="match status" value="1"/>
</dbReference>
<dbReference type="AlphaFoldDB" id="A0A0D2JB98"/>
<dbReference type="EMBL" id="AZAC01000020">
    <property type="protein sequence ID" value="KIX12981.1"/>
    <property type="molecule type" value="Genomic_DNA"/>
</dbReference>
<proteinExistence type="predicted"/>
<reference evidence="5 6" key="1">
    <citation type="submission" date="2013-11" db="EMBL/GenBank/DDBJ databases">
        <title>Metagenomic analysis of a methanogenic consortium involved in long chain n-alkane degradation.</title>
        <authorList>
            <person name="Davidova I.A."/>
            <person name="Callaghan A.V."/>
            <person name="Wawrik B."/>
            <person name="Pruitt S."/>
            <person name="Marks C."/>
            <person name="Duncan K.E."/>
            <person name="Suflita J.M."/>
        </authorList>
    </citation>
    <scope>NUCLEOTIDE SEQUENCE [LARGE SCALE GENOMIC DNA]</scope>
    <source>
        <strain evidence="5 6">SPR</strain>
    </source>
</reference>
<organism evidence="5 6">
    <name type="scientific">Dethiosulfatarculus sandiegensis</name>
    <dbReference type="NCBI Taxonomy" id="1429043"/>
    <lineage>
        <taxon>Bacteria</taxon>
        <taxon>Pseudomonadati</taxon>
        <taxon>Thermodesulfobacteriota</taxon>
        <taxon>Desulfarculia</taxon>
        <taxon>Desulfarculales</taxon>
        <taxon>Desulfarculaceae</taxon>
        <taxon>Dethiosulfatarculus</taxon>
    </lineage>
</organism>
<dbReference type="STRING" id="1429043.X474_16415"/>
<keyword evidence="2" id="KW-0238">DNA-binding</keyword>
<comment type="caution">
    <text evidence="5">The sequence shown here is derived from an EMBL/GenBank/DDBJ whole genome shotgun (WGS) entry which is preliminary data.</text>
</comment>
<dbReference type="Pfam" id="PF12833">
    <property type="entry name" value="HTH_18"/>
    <property type="match status" value="1"/>
</dbReference>
<dbReference type="InParanoid" id="A0A0D2JB98"/>
<protein>
    <submittedName>
        <fullName evidence="5">AraC family transcriptional regulator</fullName>
    </submittedName>
</protein>
<dbReference type="InterPro" id="IPR020449">
    <property type="entry name" value="Tscrpt_reg_AraC-type_HTH"/>
</dbReference>
<dbReference type="PRINTS" id="PR00032">
    <property type="entry name" value="HTHARAC"/>
</dbReference>
<dbReference type="GO" id="GO:0003700">
    <property type="term" value="F:DNA-binding transcription factor activity"/>
    <property type="evidence" value="ECO:0007669"/>
    <property type="project" value="InterPro"/>
</dbReference>
<dbReference type="GO" id="GO:0043565">
    <property type="term" value="F:sequence-specific DNA binding"/>
    <property type="evidence" value="ECO:0007669"/>
    <property type="project" value="InterPro"/>
</dbReference>
<dbReference type="Gene3D" id="1.10.10.60">
    <property type="entry name" value="Homeodomain-like"/>
    <property type="match status" value="2"/>
</dbReference>
<gene>
    <name evidence="5" type="ORF">X474_16415</name>
</gene>
<feature type="domain" description="HTH araC/xylS-type" evidence="4">
    <location>
        <begin position="59"/>
        <end position="157"/>
    </location>
</feature>
<keyword evidence="6" id="KW-1185">Reference proteome</keyword>
<accession>A0A0D2JB98</accession>
<evidence type="ECO:0000256" key="3">
    <source>
        <dbReference type="ARBA" id="ARBA00023163"/>
    </source>
</evidence>
<dbReference type="FunCoup" id="A0A0D2JB98">
    <property type="interactions" value="88"/>
</dbReference>
<dbReference type="InterPro" id="IPR009057">
    <property type="entry name" value="Homeodomain-like_sf"/>
</dbReference>
<dbReference type="InterPro" id="IPR053142">
    <property type="entry name" value="PchR_regulatory_protein"/>
</dbReference>
<dbReference type="PANTHER" id="PTHR47893">
    <property type="entry name" value="REGULATORY PROTEIN PCHR"/>
    <property type="match status" value="1"/>
</dbReference>
<name>A0A0D2JB98_9BACT</name>
<keyword evidence="1" id="KW-0805">Transcription regulation</keyword>
<dbReference type="SMART" id="SM00342">
    <property type="entry name" value="HTH_ARAC"/>
    <property type="match status" value="1"/>
</dbReference>
<evidence type="ECO:0000313" key="5">
    <source>
        <dbReference type="EMBL" id="KIX12981.1"/>
    </source>
</evidence>
<dbReference type="PROSITE" id="PS00041">
    <property type="entry name" value="HTH_ARAC_FAMILY_1"/>
    <property type="match status" value="1"/>
</dbReference>
<evidence type="ECO:0000259" key="4">
    <source>
        <dbReference type="PROSITE" id="PS01124"/>
    </source>
</evidence>
<dbReference type="InterPro" id="IPR018060">
    <property type="entry name" value="HTH_AraC"/>
</dbReference>
<evidence type="ECO:0000313" key="6">
    <source>
        <dbReference type="Proteomes" id="UP000032233"/>
    </source>
</evidence>